<organism evidence="8 9">
    <name type="scientific">Microvirga arabica</name>
    <dbReference type="NCBI Taxonomy" id="1128671"/>
    <lineage>
        <taxon>Bacteria</taxon>
        <taxon>Pseudomonadati</taxon>
        <taxon>Pseudomonadota</taxon>
        <taxon>Alphaproteobacteria</taxon>
        <taxon>Hyphomicrobiales</taxon>
        <taxon>Methylobacteriaceae</taxon>
        <taxon>Microvirga</taxon>
    </lineage>
</organism>
<feature type="domain" description="Core-binding (CB)" evidence="7">
    <location>
        <begin position="132"/>
        <end position="212"/>
    </location>
</feature>
<dbReference type="InterPro" id="IPR010998">
    <property type="entry name" value="Integrase_recombinase_N"/>
</dbReference>
<dbReference type="PROSITE" id="PS51898">
    <property type="entry name" value="TYR_RECOMBINASE"/>
    <property type="match status" value="1"/>
</dbReference>
<keyword evidence="3 5" id="KW-0238">DNA-binding</keyword>
<dbReference type="Proteomes" id="UP001593940">
    <property type="component" value="Unassembled WGS sequence"/>
</dbReference>
<dbReference type="Gene3D" id="3.30.160.390">
    <property type="entry name" value="Integrase, DNA-binding domain"/>
    <property type="match status" value="1"/>
</dbReference>
<protein>
    <submittedName>
        <fullName evidence="8">Tyrosine-type recombinase/integrase</fullName>
    </submittedName>
</protein>
<dbReference type="InterPro" id="IPR038488">
    <property type="entry name" value="Integrase_DNA-bd_sf"/>
</dbReference>
<dbReference type="InterPro" id="IPR025166">
    <property type="entry name" value="Integrase_DNA_bind_dom"/>
</dbReference>
<sequence length="439" mass="47768">MAHQGASDMLPDASGVLPADYPDKAASSSKRAPATIPITKASLRRLTCPQGKSEAFYWDDQVPGLGLRAYSSGKRVWLLQYRDTGGQTRRIGLGDVNALDPEKAREAARAHLTQKAVGSDPAAKRRADWQAMRVGELVASYLDHLELHARPSTLDQSRRNLNKYATSLHAEALTVVDRAAIHRLHKRLTASAGPVQANRTLATLSAMFSWGMRAGLARENPAALVPKNPEIPKVRVLSDDELVLIWRASAAGSDYDRIVRLLMLTGCRREEIGGLRWSEVSGSLVTIPANRTKAGIIHEVPLPALARAQLPTPRDGRDFVFGSGQGGFSGWSRSKERLDISIARLRYLALPQAPADEEIASYALPPWGLHDFRRTLSTRLNEAGVDPYVVEALLGHAGAKQGIAGVYNRASYARQKAEALDRWAAYVAALVKGSQPDST</sequence>
<evidence type="ECO:0000256" key="5">
    <source>
        <dbReference type="PROSITE-ProRule" id="PRU01248"/>
    </source>
</evidence>
<dbReference type="Gene3D" id="1.10.443.10">
    <property type="entry name" value="Intergrase catalytic core"/>
    <property type="match status" value="1"/>
</dbReference>
<dbReference type="Pfam" id="PF00589">
    <property type="entry name" value="Phage_integrase"/>
    <property type="match status" value="1"/>
</dbReference>
<dbReference type="PROSITE" id="PS51900">
    <property type="entry name" value="CB"/>
    <property type="match status" value="1"/>
</dbReference>
<dbReference type="PANTHER" id="PTHR30629:SF2">
    <property type="entry name" value="PROPHAGE INTEGRASE INTS-RELATED"/>
    <property type="match status" value="1"/>
</dbReference>
<comment type="similarity">
    <text evidence="1">Belongs to the 'phage' integrase family.</text>
</comment>
<evidence type="ECO:0000313" key="8">
    <source>
        <dbReference type="EMBL" id="MFC1459589.1"/>
    </source>
</evidence>
<dbReference type="InterPro" id="IPR050808">
    <property type="entry name" value="Phage_Integrase"/>
</dbReference>
<evidence type="ECO:0000313" key="9">
    <source>
        <dbReference type="Proteomes" id="UP001593940"/>
    </source>
</evidence>
<comment type="caution">
    <text evidence="8">The sequence shown here is derived from an EMBL/GenBank/DDBJ whole genome shotgun (WGS) entry which is preliminary data.</text>
</comment>
<evidence type="ECO:0000256" key="4">
    <source>
        <dbReference type="ARBA" id="ARBA00023172"/>
    </source>
</evidence>
<proteinExistence type="inferred from homology"/>
<dbReference type="Gene3D" id="1.10.150.130">
    <property type="match status" value="1"/>
</dbReference>
<dbReference type="EMBL" id="JBHOMY010000118">
    <property type="protein sequence ID" value="MFC1459589.1"/>
    <property type="molecule type" value="Genomic_DNA"/>
</dbReference>
<gene>
    <name evidence="8" type="ORF">ACETIH_23400</name>
</gene>
<name>A0ABV6YEA0_9HYPH</name>
<dbReference type="InterPro" id="IPR011010">
    <property type="entry name" value="DNA_brk_join_enz"/>
</dbReference>
<reference evidence="8 9" key="1">
    <citation type="submission" date="2024-09" db="EMBL/GenBank/DDBJ databases">
        <title>Nodulacao em especies de Leguminosae Basais da Amazonia e Caracterizacao dos Rizobios e Bacterias Associadas aos Nodulos.</title>
        <authorList>
            <person name="Jambeiro I.C.A."/>
            <person name="Lopes I.S."/>
            <person name="Aguiar E.R.G.R."/>
            <person name="Santos A.F.J."/>
            <person name="Dos Santos J.M.F."/>
            <person name="Gross E."/>
        </authorList>
    </citation>
    <scope>NUCLEOTIDE SEQUENCE [LARGE SCALE GENOMIC DNA]</scope>
    <source>
        <strain evidence="8 9">BRUESC1165</strain>
    </source>
</reference>
<feature type="domain" description="Tyr recombinase" evidence="6">
    <location>
        <begin position="232"/>
        <end position="420"/>
    </location>
</feature>
<keyword evidence="2" id="KW-0229">DNA integration</keyword>
<evidence type="ECO:0000256" key="1">
    <source>
        <dbReference type="ARBA" id="ARBA00008857"/>
    </source>
</evidence>
<dbReference type="CDD" id="cd00801">
    <property type="entry name" value="INT_P4_C"/>
    <property type="match status" value="1"/>
</dbReference>
<evidence type="ECO:0000256" key="2">
    <source>
        <dbReference type="ARBA" id="ARBA00022908"/>
    </source>
</evidence>
<dbReference type="RefSeq" id="WP_377031170.1">
    <property type="nucleotide sequence ID" value="NZ_JBHOMY010000118.1"/>
</dbReference>
<evidence type="ECO:0000256" key="3">
    <source>
        <dbReference type="ARBA" id="ARBA00023125"/>
    </source>
</evidence>
<dbReference type="SUPFAM" id="SSF56349">
    <property type="entry name" value="DNA breaking-rejoining enzymes"/>
    <property type="match status" value="1"/>
</dbReference>
<dbReference type="PANTHER" id="PTHR30629">
    <property type="entry name" value="PROPHAGE INTEGRASE"/>
    <property type="match status" value="1"/>
</dbReference>
<keyword evidence="4" id="KW-0233">DNA recombination</keyword>
<keyword evidence="9" id="KW-1185">Reference proteome</keyword>
<evidence type="ECO:0000259" key="7">
    <source>
        <dbReference type="PROSITE" id="PS51900"/>
    </source>
</evidence>
<evidence type="ECO:0000259" key="6">
    <source>
        <dbReference type="PROSITE" id="PS51898"/>
    </source>
</evidence>
<dbReference type="InterPro" id="IPR044068">
    <property type="entry name" value="CB"/>
</dbReference>
<accession>A0ABV6YEA0</accession>
<dbReference type="InterPro" id="IPR013762">
    <property type="entry name" value="Integrase-like_cat_sf"/>
</dbReference>
<dbReference type="InterPro" id="IPR002104">
    <property type="entry name" value="Integrase_catalytic"/>
</dbReference>
<dbReference type="Pfam" id="PF13356">
    <property type="entry name" value="Arm-DNA-bind_3"/>
    <property type="match status" value="1"/>
</dbReference>